<accession>A0AAV6XCU4</accession>
<reference evidence="1" key="1">
    <citation type="submission" date="2019-10" db="EMBL/GenBank/DDBJ databases">
        <authorList>
            <person name="Zhang R."/>
            <person name="Pan Y."/>
            <person name="Wang J."/>
            <person name="Ma R."/>
            <person name="Yu S."/>
        </authorList>
    </citation>
    <scope>NUCLEOTIDE SEQUENCE</scope>
    <source>
        <strain evidence="1">LA-IB0</strain>
        <tissue evidence="1">Leaf</tissue>
    </source>
</reference>
<proteinExistence type="predicted"/>
<dbReference type="AlphaFoldDB" id="A0AAV6XCU4"/>
<evidence type="ECO:0000313" key="2">
    <source>
        <dbReference type="Proteomes" id="UP000826271"/>
    </source>
</evidence>
<evidence type="ECO:0000313" key="1">
    <source>
        <dbReference type="EMBL" id="KAG8380936.1"/>
    </source>
</evidence>
<dbReference type="EMBL" id="WHWC01000006">
    <property type="protein sequence ID" value="KAG8380936.1"/>
    <property type="molecule type" value="Genomic_DNA"/>
</dbReference>
<protein>
    <submittedName>
        <fullName evidence="1">Uncharacterized protein</fullName>
    </submittedName>
</protein>
<organism evidence="1 2">
    <name type="scientific">Buddleja alternifolia</name>
    <dbReference type="NCBI Taxonomy" id="168488"/>
    <lineage>
        <taxon>Eukaryota</taxon>
        <taxon>Viridiplantae</taxon>
        <taxon>Streptophyta</taxon>
        <taxon>Embryophyta</taxon>
        <taxon>Tracheophyta</taxon>
        <taxon>Spermatophyta</taxon>
        <taxon>Magnoliopsida</taxon>
        <taxon>eudicotyledons</taxon>
        <taxon>Gunneridae</taxon>
        <taxon>Pentapetalae</taxon>
        <taxon>asterids</taxon>
        <taxon>lamiids</taxon>
        <taxon>Lamiales</taxon>
        <taxon>Scrophulariaceae</taxon>
        <taxon>Buddlejeae</taxon>
        <taxon>Buddleja</taxon>
    </lineage>
</organism>
<comment type="caution">
    <text evidence="1">The sequence shown here is derived from an EMBL/GenBank/DDBJ whole genome shotgun (WGS) entry which is preliminary data.</text>
</comment>
<dbReference type="Proteomes" id="UP000826271">
    <property type="component" value="Unassembled WGS sequence"/>
</dbReference>
<keyword evidence="2" id="KW-1185">Reference proteome</keyword>
<gene>
    <name evidence="1" type="ORF">BUALT_Bualt06G0068400</name>
</gene>
<sequence length="54" mass="6544">MISLTDELTTEKLKYMELQEQLNVVSTCEEDVDKREEYSGKENLYKIYFDKHHE</sequence>
<name>A0AAV6XCU4_9LAMI</name>